<name>A0A815VI00_ADIRI</name>
<sequence>MVGNSFDQLVIALDAPHVSTDVIERLIFILAQKTNESLLSFINQSYQSVLFLERCMWKFLSEEKQHQWLKNSSVVKLFYSITSLNKTLIFNLDSIDTDSKAELLFPASNDQTDSIFKQINDTTNDNDTFVAIAALWFDNLAYFIVENPFFNALSTAKHLSRYIVHNYITSEQYQVYLDQLSQPNLLKSIFTTKMLFHIRTCSFYVYSCVGLGADAFPYTATELIRLIGPKYQQIVHIHCKNVALWSKELLSCMTHLICFMSGILWWDATIGGQANAIFSTEQIVCDHVEDLVRIVDHEPLQKLLKSDRSNDETSLIDGIIDTLMAIVKAQNVNWYFRANTHIQNTLLALAEVSPFDQICLCVYGILGKALTEEQMKGLKVCNTISGFFFNMLEQAWNHPSKQYKRIPVDHLLDGFLNLCKHDFIQQRTADMNKIGLLTDITNEYPIAYETVWALSFNYQIQQQLRQNTPFIDKLKRLSNQTTDEQIRKAVDGILWNLQIHQQSHPSTDISSQNTFDIMISYSHKDTSLCKQIYDELTRRNYRVWIDFDQMHGNVMDAMAQAIDRSRTIIICMSEEYRKSNFCRAEAHYAFQQQRHIVPVLLQKHYKPDGWLLFLIGQLLYVNFTKYEFDQAIEILMKELKDAKCVQVAVVPNCSISSGGSASLRVLSTEPAAPQNILEWTSVYVHNWLIDHKLMQMSRLLVDHDGRSLLYFNRYIKNGATKQTLKSLQEECVRQIGESLSLLELARLQSLIDREKQFARLPKSAKHN</sequence>
<dbReference type="GO" id="GO:0007165">
    <property type="term" value="P:signal transduction"/>
    <property type="evidence" value="ECO:0007669"/>
    <property type="project" value="InterPro"/>
</dbReference>
<evidence type="ECO:0000259" key="1">
    <source>
        <dbReference type="PROSITE" id="PS50104"/>
    </source>
</evidence>
<proteinExistence type="predicted"/>
<dbReference type="SUPFAM" id="SSF52200">
    <property type="entry name" value="Toll/Interleukin receptor TIR domain"/>
    <property type="match status" value="1"/>
</dbReference>
<protein>
    <recommendedName>
        <fullName evidence="1">TIR domain-containing protein</fullName>
    </recommendedName>
</protein>
<comment type="caution">
    <text evidence="2">The sequence shown here is derived from an EMBL/GenBank/DDBJ whole genome shotgun (WGS) entry which is preliminary data.</text>
</comment>
<keyword evidence="3" id="KW-1185">Reference proteome</keyword>
<dbReference type="Gene3D" id="3.40.50.10140">
    <property type="entry name" value="Toll/interleukin-1 receptor homology (TIR) domain"/>
    <property type="match status" value="1"/>
</dbReference>
<dbReference type="InterPro" id="IPR000157">
    <property type="entry name" value="TIR_dom"/>
</dbReference>
<gene>
    <name evidence="2" type="ORF">XAT740_LOCUS41625</name>
</gene>
<evidence type="ECO:0000313" key="3">
    <source>
        <dbReference type="Proteomes" id="UP000663828"/>
    </source>
</evidence>
<dbReference type="PANTHER" id="PTHR46270">
    <property type="entry name" value="ARMADILLO-TYPE FOLD-RELATED"/>
    <property type="match status" value="1"/>
</dbReference>
<dbReference type="EMBL" id="CAJNOR010004884">
    <property type="protein sequence ID" value="CAF1533166.1"/>
    <property type="molecule type" value="Genomic_DNA"/>
</dbReference>
<evidence type="ECO:0000313" key="2">
    <source>
        <dbReference type="EMBL" id="CAF1533166.1"/>
    </source>
</evidence>
<dbReference type="InterPro" id="IPR035897">
    <property type="entry name" value="Toll_tir_struct_dom_sf"/>
</dbReference>
<accession>A0A815VI00</accession>
<dbReference type="PROSITE" id="PS50104">
    <property type="entry name" value="TIR"/>
    <property type="match status" value="1"/>
</dbReference>
<dbReference type="PANTHER" id="PTHR46270:SF2">
    <property type="entry name" value="TIR DOMAIN-CONTAINING PROTEIN"/>
    <property type="match status" value="1"/>
</dbReference>
<feature type="domain" description="TIR" evidence="1">
    <location>
        <begin position="513"/>
        <end position="643"/>
    </location>
</feature>
<reference evidence="2" key="1">
    <citation type="submission" date="2021-02" db="EMBL/GenBank/DDBJ databases">
        <authorList>
            <person name="Nowell W R."/>
        </authorList>
    </citation>
    <scope>NUCLEOTIDE SEQUENCE</scope>
</reference>
<dbReference type="Proteomes" id="UP000663828">
    <property type="component" value="Unassembled WGS sequence"/>
</dbReference>
<dbReference type="AlphaFoldDB" id="A0A815VI00"/>
<organism evidence="2 3">
    <name type="scientific">Adineta ricciae</name>
    <name type="common">Rotifer</name>
    <dbReference type="NCBI Taxonomy" id="249248"/>
    <lineage>
        <taxon>Eukaryota</taxon>
        <taxon>Metazoa</taxon>
        <taxon>Spiralia</taxon>
        <taxon>Gnathifera</taxon>
        <taxon>Rotifera</taxon>
        <taxon>Eurotatoria</taxon>
        <taxon>Bdelloidea</taxon>
        <taxon>Adinetida</taxon>
        <taxon>Adinetidae</taxon>
        <taxon>Adineta</taxon>
    </lineage>
</organism>
<dbReference type="Pfam" id="PF13676">
    <property type="entry name" value="TIR_2"/>
    <property type="match status" value="1"/>
</dbReference>